<dbReference type="Pfam" id="PF22692">
    <property type="entry name" value="LlgE_F_G_D1"/>
    <property type="match status" value="1"/>
</dbReference>
<comment type="subcellular location">
    <subcellularLocation>
        <location evidence="2">Bacterial flagellum basal body</location>
    </subcellularLocation>
</comment>
<dbReference type="PANTHER" id="PTHR30435">
    <property type="entry name" value="FLAGELLAR PROTEIN"/>
    <property type="match status" value="1"/>
</dbReference>
<dbReference type="GO" id="GO:0009425">
    <property type="term" value="C:bacterial-type flagellum basal body"/>
    <property type="evidence" value="ECO:0007669"/>
    <property type="project" value="UniProtKB-SubCell"/>
</dbReference>
<keyword evidence="2" id="KW-0975">Bacterial flagellum</keyword>
<evidence type="ECO:0000313" key="5">
    <source>
        <dbReference type="EMBL" id="OGC21151.1"/>
    </source>
</evidence>
<dbReference type="Pfam" id="PF06429">
    <property type="entry name" value="Flg_bbr_C"/>
    <property type="match status" value="1"/>
</dbReference>
<dbReference type="EMBL" id="MEUB01000048">
    <property type="protein sequence ID" value="OGC21151.1"/>
    <property type="molecule type" value="Genomic_DNA"/>
</dbReference>
<dbReference type="SUPFAM" id="SSF117143">
    <property type="entry name" value="Flagellar hook protein flgE"/>
    <property type="match status" value="1"/>
</dbReference>
<feature type="domain" description="Flagellar hook protein FlgE/F/G-like D1" evidence="4">
    <location>
        <begin position="89"/>
        <end position="123"/>
    </location>
</feature>
<sequence>MRDPILEIGAEGLESTDEKMQSLVNRMVNSETPGFKSSDVTVRSFPLELEAAEKKLATQMPKVDGTFYNHDQGAFVRTGKDTDLALGSSGFFVVNCPWGEGYTRDGRFSISGEGEIITTIGNYKLMGQNGSIAAAPGSKIAVLETGEIVIGSEVIDKIRIVDFKDKQALESVNGVIFKDPTGDQIIEEIDNPKIVQGYIEASNANIIDQMVEMIYINRIYNTNTKVIQARDGAMSQAIGMGRVQ</sequence>
<dbReference type="GO" id="GO:0071978">
    <property type="term" value="P:bacterial-type flagellum-dependent swarming motility"/>
    <property type="evidence" value="ECO:0007669"/>
    <property type="project" value="TreeGrafter"/>
</dbReference>
<dbReference type="InterPro" id="IPR010930">
    <property type="entry name" value="Flg_bb/hook_C_dom"/>
</dbReference>
<gene>
    <name evidence="5" type="ORF">A2310_03920</name>
</gene>
<protein>
    <submittedName>
        <fullName evidence="5">Uncharacterized protein</fullName>
    </submittedName>
</protein>
<evidence type="ECO:0000256" key="1">
    <source>
        <dbReference type="ARBA" id="ARBA00009677"/>
    </source>
</evidence>
<dbReference type="InterPro" id="IPR020013">
    <property type="entry name" value="Flagellar_FlgE/F/G"/>
</dbReference>
<name>A0A1F4SL35_UNCSA</name>
<dbReference type="STRING" id="1802579.A2310_03920"/>
<evidence type="ECO:0000313" key="6">
    <source>
        <dbReference type="Proteomes" id="UP000178417"/>
    </source>
</evidence>
<dbReference type="NCBIfam" id="TIGR03506">
    <property type="entry name" value="FlgEFG_subfam"/>
    <property type="match status" value="1"/>
</dbReference>
<dbReference type="InterPro" id="IPR037925">
    <property type="entry name" value="FlgE/F/G-like"/>
</dbReference>
<reference evidence="5 6" key="1">
    <citation type="journal article" date="2016" name="Nat. Commun.">
        <title>Thousands of microbial genomes shed light on interconnected biogeochemical processes in an aquifer system.</title>
        <authorList>
            <person name="Anantharaman K."/>
            <person name="Brown C.T."/>
            <person name="Hug L.A."/>
            <person name="Sharon I."/>
            <person name="Castelle C.J."/>
            <person name="Probst A.J."/>
            <person name="Thomas B.C."/>
            <person name="Singh A."/>
            <person name="Wilkins M.J."/>
            <person name="Karaoz U."/>
            <person name="Brodie E.L."/>
            <person name="Williams K.H."/>
            <person name="Hubbard S.S."/>
            <person name="Banfield J.F."/>
        </authorList>
    </citation>
    <scope>NUCLEOTIDE SEQUENCE [LARGE SCALE GENOMIC DNA]</scope>
</reference>
<dbReference type="InterPro" id="IPR053967">
    <property type="entry name" value="LlgE_F_G-like_D1"/>
</dbReference>
<evidence type="ECO:0000259" key="4">
    <source>
        <dbReference type="Pfam" id="PF22692"/>
    </source>
</evidence>
<feature type="domain" description="Flagellar basal-body/hook protein C-terminal" evidence="3">
    <location>
        <begin position="195"/>
        <end position="238"/>
    </location>
</feature>
<proteinExistence type="inferred from homology"/>
<accession>A0A1F4SL35</accession>
<organism evidence="5 6">
    <name type="scientific">candidate division WOR-1 bacterium RIFOXYB2_FULL_37_13</name>
    <dbReference type="NCBI Taxonomy" id="1802579"/>
    <lineage>
        <taxon>Bacteria</taxon>
        <taxon>Bacillati</taxon>
        <taxon>Saganbacteria</taxon>
    </lineage>
</organism>
<comment type="caution">
    <text evidence="5">The sequence shown here is derived from an EMBL/GenBank/DDBJ whole genome shotgun (WGS) entry which is preliminary data.</text>
</comment>
<dbReference type="AlphaFoldDB" id="A0A1F4SL35"/>
<evidence type="ECO:0000259" key="3">
    <source>
        <dbReference type="Pfam" id="PF06429"/>
    </source>
</evidence>
<dbReference type="PANTHER" id="PTHR30435:SF19">
    <property type="entry name" value="FLAGELLAR BASAL-BODY ROD PROTEIN FLGG"/>
    <property type="match status" value="1"/>
</dbReference>
<evidence type="ECO:0000256" key="2">
    <source>
        <dbReference type="RuleBase" id="RU362116"/>
    </source>
</evidence>
<dbReference type="Proteomes" id="UP000178417">
    <property type="component" value="Unassembled WGS sequence"/>
</dbReference>
<comment type="similarity">
    <text evidence="1 2">Belongs to the flagella basal body rod proteins family.</text>
</comment>